<proteinExistence type="inferred from homology"/>
<dbReference type="InterPro" id="IPR036390">
    <property type="entry name" value="WH_DNA-bd_sf"/>
</dbReference>
<dbReference type="PROSITE" id="PS50931">
    <property type="entry name" value="HTH_LYSR"/>
    <property type="match status" value="1"/>
</dbReference>
<dbReference type="InterPro" id="IPR005119">
    <property type="entry name" value="LysR_subst-bd"/>
</dbReference>
<evidence type="ECO:0000256" key="2">
    <source>
        <dbReference type="ARBA" id="ARBA00023015"/>
    </source>
</evidence>
<reference evidence="6 7" key="1">
    <citation type="submission" date="2017-10" db="EMBL/GenBank/DDBJ databases">
        <title>Draft genome of two endophytic bacteria isolated from 'guarana' Paullinia cupana (Mart.) Ducke.</title>
        <authorList>
            <person name="Siqueira K.A."/>
            <person name="Liotti R.G."/>
            <person name="Mendes T.A."/>
            <person name="Soares M.A."/>
        </authorList>
    </citation>
    <scope>NUCLEOTIDE SEQUENCE [LARGE SCALE GENOMIC DNA]</scope>
    <source>
        <strain evidence="6 7">342</strain>
    </source>
</reference>
<dbReference type="InterPro" id="IPR000847">
    <property type="entry name" value="LysR_HTH_N"/>
</dbReference>
<sequence length="320" mass="36915">MNEVHCYQYIVNFMHPNLRNLDLNLLLVFDAVWRHQSVARAAEELALSNSALSHALSRLRRHLGDELFYRVGHEMQPTLFATALAESVNNSLSQLNQSVQKRPRFDPATSQHEFTFAVTDFTTFSLFPALMAKVQQLAPWIRFQLIHSEQKVALHELMAGRVDFALGFSETHDRRLPDIEEMDWMEDEYVVIASPRFFPADRPVDLTQYIAARHLVVTPWNEETGYIDSELALLGLERHIALRMPSVLGAPFIIAQSPLLMTIPRYAAERLQHSVEYAIHPLPFAIPRYTVKIYSWQKNSQRDACRWLLELLRGLKNQPA</sequence>
<dbReference type="Gene3D" id="3.40.190.10">
    <property type="entry name" value="Periplasmic binding protein-like II"/>
    <property type="match status" value="2"/>
</dbReference>
<organism evidence="6 7">
    <name type="scientific">Pantoea coffeiphila</name>
    <dbReference type="NCBI Taxonomy" id="1465635"/>
    <lineage>
        <taxon>Bacteria</taxon>
        <taxon>Pseudomonadati</taxon>
        <taxon>Pseudomonadota</taxon>
        <taxon>Gammaproteobacteria</taxon>
        <taxon>Enterobacterales</taxon>
        <taxon>Erwiniaceae</taxon>
        <taxon>Pantoea</taxon>
    </lineage>
</organism>
<evidence type="ECO:0000256" key="3">
    <source>
        <dbReference type="ARBA" id="ARBA00023125"/>
    </source>
</evidence>
<evidence type="ECO:0000313" key="6">
    <source>
        <dbReference type="EMBL" id="PRD12567.1"/>
    </source>
</evidence>
<dbReference type="GO" id="GO:0003700">
    <property type="term" value="F:DNA-binding transcription factor activity"/>
    <property type="evidence" value="ECO:0007669"/>
    <property type="project" value="InterPro"/>
</dbReference>
<dbReference type="Pfam" id="PF03466">
    <property type="entry name" value="LysR_substrate"/>
    <property type="match status" value="1"/>
</dbReference>
<dbReference type="Proteomes" id="UP000239181">
    <property type="component" value="Unassembled WGS sequence"/>
</dbReference>
<comment type="similarity">
    <text evidence="1">Belongs to the LysR transcriptional regulatory family.</text>
</comment>
<dbReference type="SUPFAM" id="SSF46785">
    <property type="entry name" value="Winged helix' DNA-binding domain"/>
    <property type="match status" value="1"/>
</dbReference>
<dbReference type="SUPFAM" id="SSF53850">
    <property type="entry name" value="Periplasmic binding protein-like II"/>
    <property type="match status" value="1"/>
</dbReference>
<evidence type="ECO:0000313" key="7">
    <source>
        <dbReference type="Proteomes" id="UP000239181"/>
    </source>
</evidence>
<name>A0A2S9I435_9GAMM</name>
<evidence type="ECO:0000256" key="1">
    <source>
        <dbReference type="ARBA" id="ARBA00009437"/>
    </source>
</evidence>
<dbReference type="InterPro" id="IPR050389">
    <property type="entry name" value="LysR-type_TF"/>
</dbReference>
<keyword evidence="4" id="KW-0804">Transcription</keyword>
<protein>
    <submittedName>
        <fullName evidence="6">LysR family transcriptional regulator</fullName>
    </submittedName>
</protein>
<dbReference type="InterPro" id="IPR036388">
    <property type="entry name" value="WH-like_DNA-bd_sf"/>
</dbReference>
<accession>A0A2S9I435</accession>
<keyword evidence="3" id="KW-0238">DNA-binding</keyword>
<dbReference type="AlphaFoldDB" id="A0A2S9I435"/>
<dbReference type="PANTHER" id="PTHR30118:SF15">
    <property type="entry name" value="TRANSCRIPTIONAL REGULATORY PROTEIN"/>
    <property type="match status" value="1"/>
</dbReference>
<dbReference type="PRINTS" id="PR00039">
    <property type="entry name" value="HTHLYSR"/>
</dbReference>
<evidence type="ECO:0000259" key="5">
    <source>
        <dbReference type="PROSITE" id="PS50931"/>
    </source>
</evidence>
<gene>
    <name evidence="6" type="ORF">CQW29_26080</name>
</gene>
<keyword evidence="2" id="KW-0805">Transcription regulation</keyword>
<dbReference type="Gene3D" id="1.10.10.10">
    <property type="entry name" value="Winged helix-like DNA-binding domain superfamily/Winged helix DNA-binding domain"/>
    <property type="match status" value="1"/>
</dbReference>
<dbReference type="GO" id="GO:0003677">
    <property type="term" value="F:DNA binding"/>
    <property type="evidence" value="ECO:0007669"/>
    <property type="project" value="UniProtKB-KW"/>
</dbReference>
<dbReference type="OrthoDB" id="8839911at2"/>
<dbReference type="PANTHER" id="PTHR30118">
    <property type="entry name" value="HTH-TYPE TRANSCRIPTIONAL REGULATOR LEUO-RELATED"/>
    <property type="match status" value="1"/>
</dbReference>
<dbReference type="Pfam" id="PF00126">
    <property type="entry name" value="HTH_1"/>
    <property type="match status" value="1"/>
</dbReference>
<comment type="caution">
    <text evidence="6">The sequence shown here is derived from an EMBL/GenBank/DDBJ whole genome shotgun (WGS) entry which is preliminary data.</text>
</comment>
<dbReference type="EMBL" id="PDET01000030">
    <property type="protein sequence ID" value="PRD12567.1"/>
    <property type="molecule type" value="Genomic_DNA"/>
</dbReference>
<keyword evidence="7" id="KW-1185">Reference proteome</keyword>
<feature type="domain" description="HTH lysR-type" evidence="5">
    <location>
        <begin position="21"/>
        <end position="78"/>
    </location>
</feature>
<evidence type="ECO:0000256" key="4">
    <source>
        <dbReference type="ARBA" id="ARBA00023163"/>
    </source>
</evidence>